<evidence type="ECO:0000256" key="1">
    <source>
        <dbReference type="ARBA" id="ARBA00005254"/>
    </source>
</evidence>
<keyword evidence="4" id="KW-1185">Reference proteome</keyword>
<reference evidence="3" key="1">
    <citation type="submission" date="2022-10" db="EMBL/GenBank/DDBJ databases">
        <title>WGS of marine actinomycetes from Thailand.</title>
        <authorList>
            <person name="Thawai C."/>
        </authorList>
    </citation>
    <scope>NUCLEOTIDE SEQUENCE</scope>
    <source>
        <strain evidence="3">SW21</strain>
    </source>
</reference>
<name>A0A9X3D9N4_9ACTN</name>
<dbReference type="Pfam" id="PF01575">
    <property type="entry name" value="MaoC_dehydratas"/>
    <property type="match status" value="1"/>
</dbReference>
<protein>
    <submittedName>
        <fullName evidence="3">MaoC/PaaZ C-terminal domain-containing protein</fullName>
    </submittedName>
</protein>
<gene>
    <name evidence="3" type="ORF">OSB52_19495</name>
</gene>
<dbReference type="InterPro" id="IPR029069">
    <property type="entry name" value="HotDog_dom_sf"/>
</dbReference>
<dbReference type="RefSeq" id="WP_266063180.1">
    <property type="nucleotide sequence ID" value="NZ_JAPKFM010000024.1"/>
</dbReference>
<dbReference type="PANTHER" id="PTHR43841:SF3">
    <property type="entry name" value="(3R)-HYDROXYACYL-ACP DEHYDRATASE SUBUNIT HADB"/>
    <property type="match status" value="1"/>
</dbReference>
<dbReference type="AlphaFoldDB" id="A0A9X3D9N4"/>
<comment type="similarity">
    <text evidence="1">Belongs to the enoyl-CoA hydratase/isomerase family.</text>
</comment>
<dbReference type="Gene3D" id="3.10.129.10">
    <property type="entry name" value="Hotdog Thioesterase"/>
    <property type="match status" value="1"/>
</dbReference>
<dbReference type="CDD" id="cd03441">
    <property type="entry name" value="R_hydratase_like"/>
    <property type="match status" value="1"/>
</dbReference>
<dbReference type="PANTHER" id="PTHR43841">
    <property type="entry name" value="3-HYDROXYACYL-THIOESTER DEHYDRATASE HTDX-RELATED"/>
    <property type="match status" value="1"/>
</dbReference>
<dbReference type="EMBL" id="JAPKFM010000024">
    <property type="protein sequence ID" value="MCX2966271.1"/>
    <property type="molecule type" value="Genomic_DNA"/>
</dbReference>
<dbReference type="Proteomes" id="UP001143347">
    <property type="component" value="Unassembled WGS sequence"/>
</dbReference>
<organism evidence="3 4">
    <name type="scientific">Gordonia aquimaris</name>
    <dbReference type="NCBI Taxonomy" id="2984863"/>
    <lineage>
        <taxon>Bacteria</taxon>
        <taxon>Bacillati</taxon>
        <taxon>Actinomycetota</taxon>
        <taxon>Actinomycetes</taxon>
        <taxon>Mycobacteriales</taxon>
        <taxon>Gordoniaceae</taxon>
        <taxon>Gordonia</taxon>
    </lineage>
</organism>
<accession>A0A9X3D9N4</accession>
<sequence>MTWTASEIMTRARVQQYGNLSGDDNAIHTDPDAAAAAGLPAPVAHGILTVGIVLAHAAEWLGEIGGYITGYETRFTAPVYVYDDPVRLEISADVASAGRLDVSVAAIHGGVSKVVLRPMRVYFAS</sequence>
<evidence type="ECO:0000259" key="2">
    <source>
        <dbReference type="Pfam" id="PF01575"/>
    </source>
</evidence>
<evidence type="ECO:0000313" key="4">
    <source>
        <dbReference type="Proteomes" id="UP001143347"/>
    </source>
</evidence>
<dbReference type="InterPro" id="IPR002539">
    <property type="entry name" value="MaoC-like_dom"/>
</dbReference>
<comment type="caution">
    <text evidence="3">The sequence shown here is derived from an EMBL/GenBank/DDBJ whole genome shotgun (WGS) entry which is preliminary data.</text>
</comment>
<proteinExistence type="inferred from homology"/>
<evidence type="ECO:0000313" key="3">
    <source>
        <dbReference type="EMBL" id="MCX2966271.1"/>
    </source>
</evidence>
<feature type="domain" description="MaoC-like" evidence="2">
    <location>
        <begin position="9"/>
        <end position="83"/>
    </location>
</feature>
<dbReference type="SUPFAM" id="SSF54637">
    <property type="entry name" value="Thioesterase/thiol ester dehydrase-isomerase"/>
    <property type="match status" value="1"/>
</dbReference>